<feature type="compositionally biased region" description="Low complexity" evidence="2">
    <location>
        <begin position="667"/>
        <end position="679"/>
    </location>
</feature>
<keyword evidence="1" id="KW-0677">Repeat</keyword>
<evidence type="ECO:0000256" key="1">
    <source>
        <dbReference type="ARBA" id="ARBA00022737"/>
    </source>
</evidence>
<feature type="compositionally biased region" description="Polar residues" evidence="2">
    <location>
        <begin position="569"/>
        <end position="597"/>
    </location>
</feature>
<dbReference type="SMART" id="SM00671">
    <property type="entry name" value="SEL1"/>
    <property type="match status" value="6"/>
</dbReference>
<dbReference type="PANTHER" id="PTHR46430:SF2">
    <property type="entry name" value="CHITIN SYNTHASE REGULATORY FACTOR 4"/>
    <property type="match status" value="1"/>
</dbReference>
<reference evidence="3" key="1">
    <citation type="journal article" date="2020" name="Stud. Mycol.">
        <title>101 Dothideomycetes genomes: a test case for predicting lifestyles and emergence of pathogens.</title>
        <authorList>
            <person name="Haridas S."/>
            <person name="Albert R."/>
            <person name="Binder M."/>
            <person name="Bloem J."/>
            <person name="Labutti K."/>
            <person name="Salamov A."/>
            <person name="Andreopoulos B."/>
            <person name="Baker S."/>
            <person name="Barry K."/>
            <person name="Bills G."/>
            <person name="Bluhm B."/>
            <person name="Cannon C."/>
            <person name="Castanera R."/>
            <person name="Culley D."/>
            <person name="Daum C."/>
            <person name="Ezra D."/>
            <person name="Gonzalez J."/>
            <person name="Henrissat B."/>
            <person name="Kuo A."/>
            <person name="Liang C."/>
            <person name="Lipzen A."/>
            <person name="Lutzoni F."/>
            <person name="Magnuson J."/>
            <person name="Mondo S."/>
            <person name="Nolan M."/>
            <person name="Ohm R."/>
            <person name="Pangilinan J."/>
            <person name="Park H.-J."/>
            <person name="Ramirez L."/>
            <person name="Alfaro M."/>
            <person name="Sun H."/>
            <person name="Tritt A."/>
            <person name="Yoshinaga Y."/>
            <person name="Zwiers L.-H."/>
            <person name="Turgeon B."/>
            <person name="Goodwin S."/>
            <person name="Spatafora J."/>
            <person name="Crous P."/>
            <person name="Grigoriev I."/>
        </authorList>
    </citation>
    <scope>NUCLEOTIDE SEQUENCE</scope>
    <source>
        <strain evidence="3">CBS 116435</strain>
    </source>
</reference>
<dbReference type="InterPro" id="IPR011990">
    <property type="entry name" value="TPR-like_helical_dom_sf"/>
</dbReference>
<dbReference type="Proteomes" id="UP000799441">
    <property type="component" value="Unassembled WGS sequence"/>
</dbReference>
<dbReference type="AlphaFoldDB" id="A0A9P4Q2F1"/>
<name>A0A9P4Q2F1_9PEZI</name>
<feature type="compositionally biased region" description="Low complexity" evidence="2">
    <location>
        <begin position="791"/>
        <end position="800"/>
    </location>
</feature>
<feature type="compositionally biased region" description="Polar residues" evidence="2">
    <location>
        <begin position="495"/>
        <end position="506"/>
    </location>
</feature>
<dbReference type="OrthoDB" id="4095816at2759"/>
<proteinExistence type="predicted"/>
<dbReference type="EMBL" id="MU003859">
    <property type="protein sequence ID" value="KAF2716869.1"/>
    <property type="molecule type" value="Genomic_DNA"/>
</dbReference>
<organism evidence="3 4">
    <name type="scientific">Polychaeton citri CBS 116435</name>
    <dbReference type="NCBI Taxonomy" id="1314669"/>
    <lineage>
        <taxon>Eukaryota</taxon>
        <taxon>Fungi</taxon>
        <taxon>Dikarya</taxon>
        <taxon>Ascomycota</taxon>
        <taxon>Pezizomycotina</taxon>
        <taxon>Dothideomycetes</taxon>
        <taxon>Dothideomycetidae</taxon>
        <taxon>Capnodiales</taxon>
        <taxon>Capnodiaceae</taxon>
        <taxon>Polychaeton</taxon>
    </lineage>
</organism>
<dbReference type="Pfam" id="PF08238">
    <property type="entry name" value="Sel1"/>
    <property type="match status" value="6"/>
</dbReference>
<dbReference type="Gene3D" id="1.25.40.10">
    <property type="entry name" value="Tetratricopeptide repeat domain"/>
    <property type="match status" value="1"/>
</dbReference>
<comment type="caution">
    <text evidence="3">The sequence shown here is derived from an EMBL/GenBank/DDBJ whole genome shotgun (WGS) entry which is preliminary data.</text>
</comment>
<dbReference type="InterPro" id="IPR051726">
    <property type="entry name" value="Chitin_Synth_Reg"/>
</dbReference>
<evidence type="ECO:0000313" key="3">
    <source>
        <dbReference type="EMBL" id="KAF2716869.1"/>
    </source>
</evidence>
<evidence type="ECO:0000313" key="4">
    <source>
        <dbReference type="Proteomes" id="UP000799441"/>
    </source>
</evidence>
<feature type="region of interest" description="Disordered" evidence="2">
    <location>
        <begin position="461"/>
        <end position="836"/>
    </location>
</feature>
<accession>A0A9P4Q2F1</accession>
<dbReference type="PANTHER" id="PTHR46430">
    <property type="entry name" value="PROTEIN SKT5-RELATED"/>
    <property type="match status" value="1"/>
</dbReference>
<sequence length="836" mass="90324">MAYHRRGLSANYVPGGVDDYWPPAQAPELVAPEPQRIAHELPDQISEGIKHMDFNDRTSTASIRPDDMPHFSPFPKLLNPSSNVPQSDGDLEATLENARPLVLSSNDPEMQLAWAQDALIYCGVCADNEERIAATKPAAARASTPRVEHQLKTDSMNIVSFLADQHHPKAEFLKGMWLEWGRFGQREDKKEAFRCYSRAADKGYARAEYRIGMLYESYNDPIKALRHYNRGVDAGDAASCYRLGMMTLRGQNGQEQDFLKGVSLIKKSAETADENAAQGAYVYGMLLAKELPQIDIPDSFLTYDEKLAKQMIEKAAYLKFAKAQLKMGSAYELGALGCEFNPALSIHYNALASKQGEPEADMALSKWFLVGSEGLFAKNEEYAYLYAERAASSGLPTGEFAMGYFNEIGMRVPVNLEKAFEWYQKAADHGNEDAQGRIEGLRNKQVLNKRDHEQVAINRIKSQYGSQRGQRPAWLQQKAQSHMASIEESAGGYSNGSRTPMPQRGTTPYPEDDGPPKIATPSLRAQTTTPYPDHDGPPSIPGVTAPAGPIGGFWSAPGQVPASAPRPATTVNPQLRPSSAFQINPEIRSNSTQSLPTLSPPLQGRPYPSQQQPGYSSTPRPATTVQPLDLRGRLAGQRVASSGAGYGTSPLPSQGSFTPRPQPPPHQQTAPAGPPTQQRLLPSVTPTPPAGTKVDIGFSAPTEDRKSKNYYQAIQNPQPPVQPPDHVQARLPASMTAPTAGNGRVSARPANSRTPRPQQDGGRGNVPTAGGAPVGGKPAPTPDMSNVAGTVASNPATVSPAPTPASKPIVPPGKGPKTFDEMGVPKTKDSQDCVVM</sequence>
<feature type="compositionally biased region" description="Pro residues" evidence="2">
    <location>
        <begin position="801"/>
        <end position="814"/>
    </location>
</feature>
<gene>
    <name evidence="3" type="ORF">K431DRAFT_307422</name>
</gene>
<protein>
    <submittedName>
        <fullName evidence="3">HCP-like protein</fullName>
    </submittedName>
</protein>
<keyword evidence="4" id="KW-1185">Reference proteome</keyword>
<dbReference type="InterPro" id="IPR006597">
    <property type="entry name" value="Sel1-like"/>
</dbReference>
<evidence type="ECO:0000256" key="2">
    <source>
        <dbReference type="SAM" id="MobiDB-lite"/>
    </source>
</evidence>
<dbReference type="SUPFAM" id="SSF81901">
    <property type="entry name" value="HCP-like"/>
    <property type="match status" value="2"/>
</dbReference>
<feature type="compositionally biased region" description="Low complexity" evidence="2">
    <location>
        <begin position="765"/>
        <end position="778"/>
    </location>
</feature>
<feature type="compositionally biased region" description="Basic and acidic residues" evidence="2">
    <location>
        <begin position="826"/>
        <end position="836"/>
    </location>
</feature>
<feature type="compositionally biased region" description="Polar residues" evidence="2">
    <location>
        <begin position="608"/>
        <end position="626"/>
    </location>
</feature>